<protein>
    <submittedName>
        <fullName evidence="3">PH domain-containing protein</fullName>
    </submittedName>
</protein>
<gene>
    <name evidence="1" type="ORF">HNAJ_LOCUS3640</name>
</gene>
<dbReference type="AlphaFoldDB" id="A0A0R3T9A3"/>
<organism evidence="3">
    <name type="scientific">Rodentolepis nana</name>
    <name type="common">Dwarf tapeworm</name>
    <name type="synonym">Hymenolepis nana</name>
    <dbReference type="NCBI Taxonomy" id="102285"/>
    <lineage>
        <taxon>Eukaryota</taxon>
        <taxon>Metazoa</taxon>
        <taxon>Spiralia</taxon>
        <taxon>Lophotrochozoa</taxon>
        <taxon>Platyhelminthes</taxon>
        <taxon>Cestoda</taxon>
        <taxon>Eucestoda</taxon>
        <taxon>Cyclophyllidea</taxon>
        <taxon>Hymenolepididae</taxon>
        <taxon>Rodentolepis</taxon>
    </lineage>
</organism>
<evidence type="ECO:0000313" key="2">
    <source>
        <dbReference type="Proteomes" id="UP000278807"/>
    </source>
</evidence>
<dbReference type="Proteomes" id="UP000278807">
    <property type="component" value="Unassembled WGS sequence"/>
</dbReference>
<dbReference type="OrthoDB" id="6276105at2759"/>
<accession>A0A0R3T9A3</accession>
<proteinExistence type="predicted"/>
<dbReference type="WBParaSite" id="HNAJ_0000364201-mRNA-1">
    <property type="protein sequence ID" value="HNAJ_0000364201-mRNA-1"/>
    <property type="gene ID" value="HNAJ_0000364201"/>
</dbReference>
<dbReference type="EMBL" id="UZAE01002191">
    <property type="protein sequence ID" value="VDN99499.1"/>
    <property type="molecule type" value="Genomic_DNA"/>
</dbReference>
<evidence type="ECO:0000313" key="3">
    <source>
        <dbReference type="WBParaSite" id="HNAJ_0000364201-mRNA-1"/>
    </source>
</evidence>
<reference evidence="1 2" key="2">
    <citation type="submission" date="2018-11" db="EMBL/GenBank/DDBJ databases">
        <authorList>
            <consortium name="Pathogen Informatics"/>
        </authorList>
    </citation>
    <scope>NUCLEOTIDE SEQUENCE [LARGE SCALE GENOMIC DNA]</scope>
</reference>
<name>A0A0R3T9A3_RODNA</name>
<sequence>MLVIARRPPTNLWLVLKDSYLVMLKPSKISEQKSNGSKKNQLSTSQSTLLTDVTRNGEEPHLMHAHPKATQRWYHRNRRWRFCKVILMDQLFKYSTEQSAAGAILTIKNMHYELKMKTLRPTDWVTEMTKVLSRSTALDHVQLNPNDSFAPVRKDGQILL</sequence>
<evidence type="ECO:0000313" key="1">
    <source>
        <dbReference type="EMBL" id="VDN99499.1"/>
    </source>
</evidence>
<keyword evidence="2" id="KW-1185">Reference proteome</keyword>
<reference evidence="3" key="1">
    <citation type="submission" date="2017-02" db="UniProtKB">
        <authorList>
            <consortium name="WormBaseParasite"/>
        </authorList>
    </citation>
    <scope>IDENTIFICATION</scope>
</reference>